<dbReference type="Gene3D" id="3.30.420.10">
    <property type="entry name" value="Ribonuclease H-like superfamily/Ribonuclease H"/>
    <property type="match status" value="1"/>
</dbReference>
<feature type="domain" description="YprB ribonuclease H-like" evidence="2">
    <location>
        <begin position="273"/>
        <end position="454"/>
    </location>
</feature>
<dbReference type="GO" id="GO:0000166">
    <property type="term" value="F:nucleotide binding"/>
    <property type="evidence" value="ECO:0007669"/>
    <property type="project" value="InterPro"/>
</dbReference>
<proteinExistence type="predicted"/>
<keyword evidence="3" id="KW-0238">DNA-binding</keyword>
<dbReference type="GO" id="GO:0003677">
    <property type="term" value="F:DNA binding"/>
    <property type="evidence" value="ECO:0007669"/>
    <property type="project" value="UniProtKB-KW"/>
</dbReference>
<name>A0A1S8AUK0_9EURY</name>
<dbReference type="RefSeq" id="WP_076144093.1">
    <property type="nucleotide sequence ID" value="NZ_LWLN01000001.1"/>
</dbReference>
<dbReference type="Pfam" id="PF14520">
    <property type="entry name" value="HHH_5"/>
    <property type="match status" value="1"/>
</dbReference>
<evidence type="ECO:0000256" key="1">
    <source>
        <dbReference type="SAM" id="MobiDB-lite"/>
    </source>
</evidence>
<dbReference type="SUPFAM" id="SSF47794">
    <property type="entry name" value="Rad51 N-terminal domain-like"/>
    <property type="match status" value="1"/>
</dbReference>
<dbReference type="InterPro" id="IPR036397">
    <property type="entry name" value="RNaseH_sf"/>
</dbReference>
<comment type="caution">
    <text evidence="3">The sequence shown here is derived from an EMBL/GenBank/DDBJ whole genome shotgun (WGS) entry which is preliminary data.</text>
</comment>
<dbReference type="InterPro" id="IPR010995">
    <property type="entry name" value="DNA_repair_Rad51/TF_NusA_a-hlx"/>
</dbReference>
<dbReference type="AlphaFoldDB" id="A0A1S8AUK0"/>
<accession>A0A1S8AUK0</accession>
<dbReference type="OrthoDB" id="50367at2157"/>
<dbReference type="Gene3D" id="1.10.150.20">
    <property type="entry name" value="5' to 3' exonuclease, C-terminal subdomain"/>
    <property type="match status" value="1"/>
</dbReference>
<evidence type="ECO:0000259" key="2">
    <source>
        <dbReference type="Pfam" id="PF13482"/>
    </source>
</evidence>
<evidence type="ECO:0000313" key="4">
    <source>
        <dbReference type="Proteomes" id="UP000189370"/>
    </source>
</evidence>
<organism evidence="3 4">
    <name type="scientific">Natrinema saccharevitans</name>
    <dbReference type="NCBI Taxonomy" id="301967"/>
    <lineage>
        <taxon>Archaea</taxon>
        <taxon>Methanobacteriati</taxon>
        <taxon>Methanobacteriota</taxon>
        <taxon>Stenosarchaea group</taxon>
        <taxon>Halobacteria</taxon>
        <taxon>Halobacteriales</taxon>
        <taxon>Natrialbaceae</taxon>
        <taxon>Natrinema</taxon>
    </lineage>
</organism>
<dbReference type="Proteomes" id="UP000189370">
    <property type="component" value="Unassembled WGS sequence"/>
</dbReference>
<feature type="region of interest" description="Disordered" evidence="1">
    <location>
        <begin position="461"/>
        <end position="483"/>
    </location>
</feature>
<dbReference type="Pfam" id="PF13482">
    <property type="entry name" value="RNase_H_2"/>
    <property type="match status" value="1"/>
</dbReference>
<gene>
    <name evidence="3" type="ORF">A6E15_04385</name>
</gene>
<dbReference type="EMBL" id="LWLN01000001">
    <property type="protein sequence ID" value="OLZ40267.1"/>
    <property type="molecule type" value="Genomic_DNA"/>
</dbReference>
<dbReference type="STRING" id="301967.A6E15_04385"/>
<feature type="compositionally biased region" description="Polar residues" evidence="1">
    <location>
        <begin position="473"/>
        <end position="483"/>
    </location>
</feature>
<keyword evidence="4" id="KW-1185">Reference proteome</keyword>
<dbReference type="SUPFAM" id="SSF53098">
    <property type="entry name" value="Ribonuclease H-like"/>
    <property type="match status" value="1"/>
</dbReference>
<reference evidence="4" key="1">
    <citation type="submission" date="2016-04" db="EMBL/GenBank/DDBJ databases">
        <authorList>
            <person name="Chen S.-C."/>
            <person name="Lai M.-C."/>
        </authorList>
    </citation>
    <scope>NUCLEOTIDE SEQUENCE [LARGE SCALE GENOMIC DNA]</scope>
    <source>
        <strain evidence="4">AB14</strain>
    </source>
</reference>
<protein>
    <submittedName>
        <fullName evidence="3">DNA-binding protein</fullName>
    </submittedName>
</protein>
<dbReference type="InterPro" id="IPR012337">
    <property type="entry name" value="RNaseH-like_sf"/>
</dbReference>
<evidence type="ECO:0000313" key="3">
    <source>
        <dbReference type="EMBL" id="OLZ40267.1"/>
    </source>
</evidence>
<dbReference type="InterPro" id="IPR038720">
    <property type="entry name" value="YprB_RNase_H-like_dom"/>
</dbReference>
<sequence>MPDEGGADLLALRCDAVAELDEAAVRDALEYFEPALVYVVRESSDGRVVSRVRRAADCPVVAAAGPAEIRTETVGEISFCFAGSTSLLADAPAAGYLVCDDLESTTDAVALEATLAGREAAARYRARSSREPTFLTGALPASYDHVWEAIVDGESVRLPVRGLAPLERSGAAELACLTCGRAGSVAVSSVPADRFGLGALSGVGPTTTRRLRESGYQTRAAVAAASATALSAIDGIGPSTAREIVHSARALSDGRVVRTTADPLPPAGDATPLFVDIETDGLQPTTIPLIGVYDPVRDEYVDFVDTAPSREDPGRATREFVSWLAAEYDAPSLVAWNGRGFDYDHLERFVARYAPEYRAYWRDRVSTYDPYDWAVRRDNAVLPGRTNRLEDVAAALGHDLEGAAAALDGKTFAERLRRLLEASSASEAPAIDWTVVRRYCEADVRELAAVYEAIAAAPIETESSGEKADGSTAEPTQTGLTDF</sequence>